<protein>
    <recommendedName>
        <fullName evidence="7">Mcm6 C-terminal winged-helix domain-containing protein</fullName>
    </recommendedName>
</protein>
<dbReference type="GO" id="GO:0006260">
    <property type="term" value="P:DNA replication"/>
    <property type="evidence" value="ECO:0007669"/>
    <property type="project" value="UniProtKB-KW"/>
</dbReference>
<evidence type="ECO:0000256" key="4">
    <source>
        <dbReference type="ARBA" id="ARBA00022806"/>
    </source>
</evidence>
<sequence>MIAMSHDKYTAIRRFIVRHIQDQDFAEDHGIPGRVLIYLCLERFYPEAQDPEAIWTEKKSVEGVIRRMVEDSMLQPVSKNQKVVFRLDPYFNIKDKMNPTASQPSEDPQSTQEALEALERETSPEFEDRDVDQQMDDDLDQQLAQQLDESMHQIDQAEEEQEDGAEEGRDYQVETHQDDQPVHNLPERLQEAEKAARLEATRHAEAYAEITRGAAPMPRIHTAEEEEEEHEEDEDPIRTPGRKRRKVMAIAPSDASSSMDSISPGKYPNSTPRRRRIRLGTPLSASRRRSAP</sequence>
<evidence type="ECO:0000256" key="3">
    <source>
        <dbReference type="ARBA" id="ARBA00022705"/>
    </source>
</evidence>
<dbReference type="GO" id="GO:0004386">
    <property type="term" value="F:helicase activity"/>
    <property type="evidence" value="ECO:0007669"/>
    <property type="project" value="UniProtKB-KW"/>
</dbReference>
<comment type="similarity">
    <text evidence="2">Belongs to the MCM family.</text>
</comment>
<evidence type="ECO:0000313" key="9">
    <source>
        <dbReference type="Proteomes" id="UP000235672"/>
    </source>
</evidence>
<dbReference type="OrthoDB" id="3551595at2759"/>
<keyword evidence="4" id="KW-0067">ATP-binding</keyword>
<dbReference type="AlphaFoldDB" id="A0A2J6Q547"/>
<feature type="compositionally biased region" description="Low complexity" evidence="6">
    <location>
        <begin position="248"/>
        <end position="264"/>
    </location>
</feature>
<accession>A0A2J6Q547</accession>
<feature type="compositionally biased region" description="Acidic residues" evidence="6">
    <location>
        <begin position="224"/>
        <end position="235"/>
    </location>
</feature>
<feature type="region of interest" description="Disordered" evidence="6">
    <location>
        <begin position="95"/>
        <end position="129"/>
    </location>
</feature>
<evidence type="ECO:0000256" key="6">
    <source>
        <dbReference type="SAM" id="MobiDB-lite"/>
    </source>
</evidence>
<name>A0A2J6Q547_9HELO</name>
<keyword evidence="9" id="KW-1185">Reference proteome</keyword>
<feature type="region of interest" description="Disordered" evidence="6">
    <location>
        <begin position="153"/>
        <end position="185"/>
    </location>
</feature>
<evidence type="ECO:0000256" key="1">
    <source>
        <dbReference type="ARBA" id="ARBA00004123"/>
    </source>
</evidence>
<comment type="subcellular location">
    <subcellularLocation>
        <location evidence="1">Nucleus</location>
    </subcellularLocation>
</comment>
<organism evidence="8 9">
    <name type="scientific">Hyaloscypha hepaticicola</name>
    <dbReference type="NCBI Taxonomy" id="2082293"/>
    <lineage>
        <taxon>Eukaryota</taxon>
        <taxon>Fungi</taxon>
        <taxon>Dikarya</taxon>
        <taxon>Ascomycota</taxon>
        <taxon>Pezizomycotina</taxon>
        <taxon>Leotiomycetes</taxon>
        <taxon>Helotiales</taxon>
        <taxon>Hyaloscyphaceae</taxon>
        <taxon>Hyaloscypha</taxon>
    </lineage>
</organism>
<evidence type="ECO:0000313" key="8">
    <source>
        <dbReference type="EMBL" id="PMD21408.1"/>
    </source>
</evidence>
<keyword evidence="4" id="KW-0347">Helicase</keyword>
<dbReference type="Gene3D" id="1.20.58.870">
    <property type="match status" value="1"/>
</dbReference>
<dbReference type="Pfam" id="PF18263">
    <property type="entry name" value="WHD_MCM6"/>
    <property type="match status" value="1"/>
</dbReference>
<evidence type="ECO:0000256" key="2">
    <source>
        <dbReference type="ARBA" id="ARBA00008010"/>
    </source>
</evidence>
<keyword evidence="4" id="KW-0378">Hydrolase</keyword>
<keyword evidence="3" id="KW-0235">DNA replication</keyword>
<keyword evidence="4" id="KW-0547">Nucleotide-binding</keyword>
<keyword evidence="5" id="KW-0539">Nucleus</keyword>
<dbReference type="GO" id="GO:0005634">
    <property type="term" value="C:nucleus"/>
    <property type="evidence" value="ECO:0007669"/>
    <property type="project" value="UniProtKB-SubCell"/>
</dbReference>
<proteinExistence type="inferred from homology"/>
<feature type="domain" description="Mcm6 C-terminal winged-helix" evidence="7">
    <location>
        <begin position="3"/>
        <end position="99"/>
    </location>
</feature>
<feature type="compositionally biased region" description="Basic and acidic residues" evidence="6">
    <location>
        <begin position="166"/>
        <end position="185"/>
    </location>
</feature>
<dbReference type="Proteomes" id="UP000235672">
    <property type="component" value="Unassembled WGS sequence"/>
</dbReference>
<feature type="compositionally biased region" description="Polar residues" evidence="6">
    <location>
        <begin position="99"/>
        <end position="113"/>
    </location>
</feature>
<feature type="region of interest" description="Disordered" evidence="6">
    <location>
        <begin position="207"/>
        <end position="292"/>
    </location>
</feature>
<evidence type="ECO:0000256" key="5">
    <source>
        <dbReference type="ARBA" id="ARBA00023242"/>
    </source>
</evidence>
<evidence type="ECO:0000259" key="7">
    <source>
        <dbReference type="Pfam" id="PF18263"/>
    </source>
</evidence>
<dbReference type="InterPro" id="IPR041024">
    <property type="entry name" value="Mcm6_C"/>
</dbReference>
<dbReference type="EMBL" id="KZ613481">
    <property type="protein sequence ID" value="PMD21408.1"/>
    <property type="molecule type" value="Genomic_DNA"/>
</dbReference>
<feature type="compositionally biased region" description="Acidic residues" evidence="6">
    <location>
        <begin position="156"/>
        <end position="165"/>
    </location>
</feature>
<reference evidence="8 9" key="1">
    <citation type="submission" date="2016-05" db="EMBL/GenBank/DDBJ databases">
        <title>A degradative enzymes factory behind the ericoid mycorrhizal symbiosis.</title>
        <authorList>
            <consortium name="DOE Joint Genome Institute"/>
            <person name="Martino E."/>
            <person name="Morin E."/>
            <person name="Grelet G."/>
            <person name="Kuo A."/>
            <person name="Kohler A."/>
            <person name="Daghino S."/>
            <person name="Barry K."/>
            <person name="Choi C."/>
            <person name="Cichocki N."/>
            <person name="Clum A."/>
            <person name="Copeland A."/>
            <person name="Hainaut M."/>
            <person name="Haridas S."/>
            <person name="Labutti K."/>
            <person name="Lindquist E."/>
            <person name="Lipzen A."/>
            <person name="Khouja H.-R."/>
            <person name="Murat C."/>
            <person name="Ohm R."/>
            <person name="Olson A."/>
            <person name="Spatafora J."/>
            <person name="Veneault-Fourrey C."/>
            <person name="Henrissat B."/>
            <person name="Grigoriev I."/>
            <person name="Martin F."/>
            <person name="Perotto S."/>
        </authorList>
    </citation>
    <scope>NUCLEOTIDE SEQUENCE [LARGE SCALE GENOMIC DNA]</scope>
    <source>
        <strain evidence="8 9">UAMH 7357</strain>
    </source>
</reference>
<gene>
    <name evidence="8" type="ORF">NA56DRAFT_126233</name>
</gene>